<accession>T0QGZ0</accession>
<reference evidence="1 2" key="1">
    <citation type="submission" date="2012-04" db="EMBL/GenBank/DDBJ databases">
        <title>The Genome Sequence of Saprolegnia declina VS20.</title>
        <authorList>
            <consortium name="The Broad Institute Genome Sequencing Platform"/>
            <person name="Russ C."/>
            <person name="Nusbaum C."/>
            <person name="Tyler B."/>
            <person name="van West P."/>
            <person name="Dieguez-Uribeondo J."/>
            <person name="de Bruijn I."/>
            <person name="Tripathy S."/>
            <person name="Jiang R."/>
            <person name="Young S.K."/>
            <person name="Zeng Q."/>
            <person name="Gargeya S."/>
            <person name="Fitzgerald M."/>
            <person name="Haas B."/>
            <person name="Abouelleil A."/>
            <person name="Alvarado L."/>
            <person name="Arachchi H.M."/>
            <person name="Berlin A."/>
            <person name="Chapman S.B."/>
            <person name="Goldberg J."/>
            <person name="Griggs A."/>
            <person name="Gujja S."/>
            <person name="Hansen M."/>
            <person name="Howarth C."/>
            <person name="Imamovic A."/>
            <person name="Larimer J."/>
            <person name="McCowen C."/>
            <person name="Montmayeur A."/>
            <person name="Murphy C."/>
            <person name="Neiman D."/>
            <person name="Pearson M."/>
            <person name="Priest M."/>
            <person name="Roberts A."/>
            <person name="Saif S."/>
            <person name="Shea T."/>
            <person name="Sisk P."/>
            <person name="Sykes S."/>
            <person name="Wortman J."/>
            <person name="Nusbaum C."/>
            <person name="Birren B."/>
        </authorList>
    </citation>
    <scope>NUCLEOTIDE SEQUENCE [LARGE SCALE GENOMIC DNA]</scope>
    <source>
        <strain evidence="1 2">VS20</strain>
    </source>
</reference>
<dbReference type="RefSeq" id="XP_008613586.1">
    <property type="nucleotide sequence ID" value="XM_008615364.1"/>
</dbReference>
<evidence type="ECO:0000313" key="2">
    <source>
        <dbReference type="Proteomes" id="UP000030762"/>
    </source>
</evidence>
<keyword evidence="2" id="KW-1185">Reference proteome</keyword>
<dbReference type="EMBL" id="JH767161">
    <property type="protein sequence ID" value="EQC32900.1"/>
    <property type="molecule type" value="Genomic_DNA"/>
</dbReference>
<gene>
    <name evidence="1" type="ORF">SDRG_09431</name>
</gene>
<proteinExistence type="predicted"/>
<protein>
    <submittedName>
        <fullName evidence="1">Uncharacterized protein</fullName>
    </submittedName>
</protein>
<name>T0QGZ0_SAPDV</name>
<dbReference type="VEuPathDB" id="FungiDB:SDRG_09431"/>
<sequence length="179" mass="19952">MTNSEARIEAAEAFLDGEAKSRYADAPSLDDDGEVSWGPFIVCSCMSPKDYEWWFTSNEGYLPRLCYEPLAGHVTLGRLVVYNDRTFLHEHTRTIVAMLERQLQDLAGGQPLANLELLKCDNSLLQLDDRLAVPTEGLTPMTLANNITEATRNRGFDYPFLSCLKSRARTKACAICAPS</sequence>
<dbReference type="Proteomes" id="UP000030762">
    <property type="component" value="Unassembled WGS sequence"/>
</dbReference>
<dbReference type="OrthoDB" id="79351at2759"/>
<dbReference type="GeneID" id="19950158"/>
<organism evidence="1 2">
    <name type="scientific">Saprolegnia diclina (strain VS20)</name>
    <dbReference type="NCBI Taxonomy" id="1156394"/>
    <lineage>
        <taxon>Eukaryota</taxon>
        <taxon>Sar</taxon>
        <taxon>Stramenopiles</taxon>
        <taxon>Oomycota</taxon>
        <taxon>Saprolegniomycetes</taxon>
        <taxon>Saprolegniales</taxon>
        <taxon>Saprolegniaceae</taxon>
        <taxon>Saprolegnia</taxon>
    </lineage>
</organism>
<dbReference type="AlphaFoldDB" id="T0QGZ0"/>
<evidence type="ECO:0000313" key="1">
    <source>
        <dbReference type="EMBL" id="EQC32900.1"/>
    </source>
</evidence>
<dbReference type="InParanoid" id="T0QGZ0"/>